<evidence type="ECO:0000256" key="4">
    <source>
        <dbReference type="ARBA" id="ARBA00022547"/>
    </source>
</evidence>
<comment type="subcellular location">
    <subcellularLocation>
        <location evidence="1">Mitochondrion membrane</location>
    </subcellularLocation>
</comment>
<sequence length="158" mass="17610">MLSTALRRSLARHSAFPNRRLYSSPSESTQKKAQDTLASAQKNASKLWESSKKYLDPLTEKAGQMLGSYKQPLLYNLSVTKEVLKQIYVAEALQPPTLSAVRQAYESIWYQVSRSGALGKLVRDGEVARVGIYGLQAYGIFKIGEIVGRRSLVGYDLH</sequence>
<dbReference type="AlphaFoldDB" id="A0A0C9X5F3"/>
<protein>
    <recommendedName>
        <fullName evidence="12">ATP synthase subunit</fullName>
    </recommendedName>
</protein>
<evidence type="ECO:0000256" key="1">
    <source>
        <dbReference type="ARBA" id="ARBA00004325"/>
    </source>
</evidence>
<organism evidence="10 11">
    <name type="scientific">Laccaria amethystina LaAM-08-1</name>
    <dbReference type="NCBI Taxonomy" id="1095629"/>
    <lineage>
        <taxon>Eukaryota</taxon>
        <taxon>Fungi</taxon>
        <taxon>Dikarya</taxon>
        <taxon>Basidiomycota</taxon>
        <taxon>Agaricomycotina</taxon>
        <taxon>Agaricomycetes</taxon>
        <taxon>Agaricomycetidae</taxon>
        <taxon>Agaricales</taxon>
        <taxon>Agaricineae</taxon>
        <taxon>Hydnangiaceae</taxon>
        <taxon>Laccaria</taxon>
    </lineage>
</organism>
<gene>
    <name evidence="10" type="ORF">K443DRAFT_685758</name>
</gene>
<evidence type="ECO:0008006" key="12">
    <source>
        <dbReference type="Google" id="ProtNLM"/>
    </source>
</evidence>
<evidence type="ECO:0000313" key="10">
    <source>
        <dbReference type="EMBL" id="KIJ91747.1"/>
    </source>
</evidence>
<dbReference type="STRING" id="1095629.A0A0C9X5F3"/>
<dbReference type="EMBL" id="KN838973">
    <property type="protein sequence ID" value="KIJ91747.1"/>
    <property type="molecule type" value="Genomic_DNA"/>
</dbReference>
<reference evidence="10 11" key="1">
    <citation type="submission" date="2014-04" db="EMBL/GenBank/DDBJ databases">
        <authorList>
            <consortium name="DOE Joint Genome Institute"/>
            <person name="Kuo A."/>
            <person name="Kohler A."/>
            <person name="Nagy L.G."/>
            <person name="Floudas D."/>
            <person name="Copeland A."/>
            <person name="Barry K.W."/>
            <person name="Cichocki N."/>
            <person name="Veneault-Fourrey C."/>
            <person name="LaButti K."/>
            <person name="Lindquist E.A."/>
            <person name="Lipzen A."/>
            <person name="Lundell T."/>
            <person name="Morin E."/>
            <person name="Murat C."/>
            <person name="Sun H."/>
            <person name="Tunlid A."/>
            <person name="Henrissat B."/>
            <person name="Grigoriev I.V."/>
            <person name="Hibbett D.S."/>
            <person name="Martin F."/>
            <person name="Nordberg H.P."/>
            <person name="Cantor M.N."/>
            <person name="Hua S.X."/>
        </authorList>
    </citation>
    <scope>NUCLEOTIDE SEQUENCE [LARGE SCALE GENOMIC DNA]</scope>
    <source>
        <strain evidence="10 11">LaAM-08-1</strain>
    </source>
</reference>
<keyword evidence="5" id="KW-0375">Hydrogen ion transport</keyword>
<evidence type="ECO:0000256" key="8">
    <source>
        <dbReference type="ARBA" id="ARBA00023136"/>
    </source>
</evidence>
<comment type="similarity">
    <text evidence="2">Belongs to the ATPase g subunit family.</text>
</comment>
<keyword evidence="8" id="KW-0472">Membrane</keyword>
<dbReference type="OrthoDB" id="437at2759"/>
<evidence type="ECO:0000256" key="2">
    <source>
        <dbReference type="ARBA" id="ARBA00005699"/>
    </source>
</evidence>
<proteinExistence type="inferred from homology"/>
<name>A0A0C9X5F3_9AGAR</name>
<dbReference type="GO" id="GO:0031966">
    <property type="term" value="C:mitochondrial membrane"/>
    <property type="evidence" value="ECO:0007669"/>
    <property type="project" value="UniProtKB-SubCell"/>
</dbReference>
<dbReference type="InterPro" id="IPR006808">
    <property type="entry name" value="ATP_synth_F0_gsu_mt"/>
</dbReference>
<accession>A0A0C9X5F3</accession>
<evidence type="ECO:0000256" key="5">
    <source>
        <dbReference type="ARBA" id="ARBA00022781"/>
    </source>
</evidence>
<dbReference type="Proteomes" id="UP000054477">
    <property type="component" value="Unassembled WGS sequence"/>
</dbReference>
<keyword evidence="11" id="KW-1185">Reference proteome</keyword>
<keyword evidence="3" id="KW-0813">Transport</keyword>
<keyword evidence="4" id="KW-0138">CF(0)</keyword>
<dbReference type="GO" id="GO:0015078">
    <property type="term" value="F:proton transmembrane transporter activity"/>
    <property type="evidence" value="ECO:0007669"/>
    <property type="project" value="InterPro"/>
</dbReference>
<evidence type="ECO:0000256" key="9">
    <source>
        <dbReference type="ARBA" id="ARBA00023310"/>
    </source>
</evidence>
<keyword evidence="6" id="KW-0406">Ion transport</keyword>
<keyword evidence="9" id="KW-0066">ATP synthesis</keyword>
<evidence type="ECO:0000256" key="6">
    <source>
        <dbReference type="ARBA" id="ARBA00023065"/>
    </source>
</evidence>
<evidence type="ECO:0000256" key="3">
    <source>
        <dbReference type="ARBA" id="ARBA00022448"/>
    </source>
</evidence>
<dbReference type="GO" id="GO:0015986">
    <property type="term" value="P:proton motive force-driven ATP synthesis"/>
    <property type="evidence" value="ECO:0007669"/>
    <property type="project" value="InterPro"/>
</dbReference>
<reference evidence="11" key="2">
    <citation type="submission" date="2015-01" db="EMBL/GenBank/DDBJ databases">
        <title>Evolutionary Origins and Diversification of the Mycorrhizal Mutualists.</title>
        <authorList>
            <consortium name="DOE Joint Genome Institute"/>
            <consortium name="Mycorrhizal Genomics Consortium"/>
            <person name="Kohler A."/>
            <person name="Kuo A."/>
            <person name="Nagy L.G."/>
            <person name="Floudas D."/>
            <person name="Copeland A."/>
            <person name="Barry K.W."/>
            <person name="Cichocki N."/>
            <person name="Veneault-Fourrey C."/>
            <person name="LaButti K."/>
            <person name="Lindquist E.A."/>
            <person name="Lipzen A."/>
            <person name="Lundell T."/>
            <person name="Morin E."/>
            <person name="Murat C."/>
            <person name="Riley R."/>
            <person name="Ohm R."/>
            <person name="Sun H."/>
            <person name="Tunlid A."/>
            <person name="Henrissat B."/>
            <person name="Grigoriev I.V."/>
            <person name="Hibbett D.S."/>
            <person name="Martin F."/>
        </authorList>
    </citation>
    <scope>NUCLEOTIDE SEQUENCE [LARGE SCALE GENOMIC DNA]</scope>
    <source>
        <strain evidence="11">LaAM-08-1</strain>
    </source>
</reference>
<dbReference type="GO" id="GO:0045259">
    <property type="term" value="C:proton-transporting ATP synthase complex"/>
    <property type="evidence" value="ECO:0007669"/>
    <property type="project" value="UniProtKB-KW"/>
</dbReference>
<evidence type="ECO:0000313" key="11">
    <source>
        <dbReference type="Proteomes" id="UP000054477"/>
    </source>
</evidence>
<dbReference type="HOGENOM" id="CLU_118199_0_0_1"/>
<dbReference type="Pfam" id="PF04718">
    <property type="entry name" value="ATP-synt_G"/>
    <property type="match status" value="1"/>
</dbReference>
<keyword evidence="7" id="KW-0496">Mitochondrion</keyword>
<evidence type="ECO:0000256" key="7">
    <source>
        <dbReference type="ARBA" id="ARBA00023128"/>
    </source>
</evidence>